<evidence type="ECO:0000313" key="4">
    <source>
        <dbReference type="EMBL" id="KAJ3564495.1"/>
    </source>
</evidence>
<sequence>MGLERRMSRASSTVAPSLDAVMNASSTAFRSETAASVTTPISSPQTSEGGWTEQDSKIQNVKTSEDSMPPPPPPATSETFETRPTRSMSSASRNANRLSLTLPIAPPNGFSSRPTPTSSMPPTPIDTLTVNSPVDSEDFIVAIAAQERRVLELREELARAEAALKKLQRQWTITEACKKRPPHTIVEPRRPLAPAANLRDGQPDSPASKRNSELERRKAILLAQSQGASRHHKRTVIRGGHTRTLSLLSPTKPVSDMSLNENQNNAQSSNSYVIQSPTPVTRPVVNKRATWAPQALPRSSQQPNGVKQLANDFRQGLWTFVEDLRQATVGDEAVSGTTNRTSGMASRSEHADGNQDTIRASAATRGRIPFSTEPDSQSNSPETSSPSSSSDRIQHRRTASRPEPRTRKHFSWTPLTFDSFDDDDWANWDSPNVKSSRWSGSTANGDIASAIPEGTNEPETVLRSKYSNEQQPSPPRTPSKLEELPQAILNSLTPTNIKNTTSTLLKEWEKSLTPSPESATFGADYQDFTRSTQ</sequence>
<dbReference type="AlphaFoldDB" id="A0A9W8N9W4"/>
<dbReference type="EMBL" id="JANPWZ010001610">
    <property type="protein sequence ID" value="KAJ3564495.1"/>
    <property type="molecule type" value="Genomic_DNA"/>
</dbReference>
<feature type="compositionally biased region" description="Low complexity" evidence="2">
    <location>
        <begin position="374"/>
        <end position="390"/>
    </location>
</feature>
<feature type="domain" description="DUF4048" evidence="3">
    <location>
        <begin position="241"/>
        <end position="388"/>
    </location>
</feature>
<keyword evidence="1" id="KW-0175">Coiled coil</keyword>
<feature type="region of interest" description="Disordered" evidence="2">
    <location>
        <begin position="331"/>
        <end position="409"/>
    </location>
</feature>
<feature type="compositionally biased region" description="Polar residues" evidence="2">
    <location>
        <begin position="28"/>
        <end position="49"/>
    </location>
</feature>
<dbReference type="InterPro" id="IPR025122">
    <property type="entry name" value="DUF4048"/>
</dbReference>
<reference evidence="4" key="1">
    <citation type="submission" date="2022-07" db="EMBL/GenBank/DDBJ databases">
        <title>Genome Sequence of Xylaria arbuscula.</title>
        <authorList>
            <person name="Buettner E."/>
        </authorList>
    </citation>
    <scope>NUCLEOTIDE SEQUENCE</scope>
    <source>
        <strain evidence="4">VT107</strain>
    </source>
</reference>
<dbReference type="VEuPathDB" id="FungiDB:F4678DRAFT_411635"/>
<gene>
    <name evidence="4" type="ORF">NPX13_g7822</name>
</gene>
<feature type="region of interest" description="Disordered" evidence="2">
    <location>
        <begin position="181"/>
        <end position="255"/>
    </location>
</feature>
<feature type="region of interest" description="Disordered" evidence="2">
    <location>
        <begin position="432"/>
        <end position="484"/>
    </location>
</feature>
<feature type="compositionally biased region" description="Polar residues" evidence="2">
    <location>
        <begin position="433"/>
        <end position="444"/>
    </location>
</feature>
<dbReference type="Proteomes" id="UP001148614">
    <property type="component" value="Unassembled WGS sequence"/>
</dbReference>
<protein>
    <recommendedName>
        <fullName evidence="3">DUF4048 domain-containing protein</fullName>
    </recommendedName>
</protein>
<dbReference type="Pfam" id="PF13257">
    <property type="entry name" value="DUF4048"/>
    <property type="match status" value="1"/>
</dbReference>
<feature type="compositionally biased region" description="Polar residues" evidence="2">
    <location>
        <begin position="335"/>
        <end position="345"/>
    </location>
</feature>
<feature type="compositionally biased region" description="Low complexity" evidence="2">
    <location>
        <begin position="89"/>
        <end position="100"/>
    </location>
</feature>
<evidence type="ECO:0000256" key="1">
    <source>
        <dbReference type="SAM" id="Coils"/>
    </source>
</evidence>
<evidence type="ECO:0000256" key="2">
    <source>
        <dbReference type="SAM" id="MobiDB-lite"/>
    </source>
</evidence>
<evidence type="ECO:0000259" key="3">
    <source>
        <dbReference type="Pfam" id="PF13257"/>
    </source>
</evidence>
<comment type="caution">
    <text evidence="4">The sequence shown here is derived from an EMBL/GenBank/DDBJ whole genome shotgun (WGS) entry which is preliminary data.</text>
</comment>
<feature type="coiled-coil region" evidence="1">
    <location>
        <begin position="143"/>
        <end position="170"/>
    </location>
</feature>
<feature type="region of interest" description="Disordered" evidence="2">
    <location>
        <begin position="1"/>
        <end position="20"/>
    </location>
</feature>
<accession>A0A9W8N9W4</accession>
<proteinExistence type="predicted"/>
<name>A0A9W8N9W4_9PEZI</name>
<dbReference type="OrthoDB" id="4097086at2759"/>
<feature type="region of interest" description="Disordered" evidence="2">
    <location>
        <begin position="28"/>
        <end position="123"/>
    </location>
</feature>
<evidence type="ECO:0000313" key="5">
    <source>
        <dbReference type="Proteomes" id="UP001148614"/>
    </source>
</evidence>
<keyword evidence="5" id="KW-1185">Reference proteome</keyword>
<feature type="region of interest" description="Disordered" evidence="2">
    <location>
        <begin position="509"/>
        <end position="533"/>
    </location>
</feature>
<organism evidence="4 5">
    <name type="scientific">Xylaria arbuscula</name>
    <dbReference type="NCBI Taxonomy" id="114810"/>
    <lineage>
        <taxon>Eukaryota</taxon>
        <taxon>Fungi</taxon>
        <taxon>Dikarya</taxon>
        <taxon>Ascomycota</taxon>
        <taxon>Pezizomycotina</taxon>
        <taxon>Sordariomycetes</taxon>
        <taxon>Xylariomycetidae</taxon>
        <taxon>Xylariales</taxon>
        <taxon>Xylariaceae</taxon>
        <taxon>Xylaria</taxon>
    </lineage>
</organism>